<name>A0A0H3C549_CAUVN</name>
<dbReference type="Proteomes" id="UP000001364">
    <property type="component" value="Chromosome"/>
</dbReference>
<dbReference type="SUPFAM" id="SSF47413">
    <property type="entry name" value="lambda repressor-like DNA-binding domains"/>
    <property type="match status" value="1"/>
</dbReference>
<dbReference type="PhylomeDB" id="A0A0H3C549"/>
<evidence type="ECO:0000313" key="6">
    <source>
        <dbReference type="Proteomes" id="UP000001364"/>
    </source>
</evidence>
<dbReference type="InterPro" id="IPR000843">
    <property type="entry name" value="HTH_LacI"/>
</dbReference>
<dbReference type="OrthoDB" id="8433438at2"/>
<protein>
    <submittedName>
        <fullName evidence="5">PurR-family transcriptional regulator</fullName>
    </submittedName>
</protein>
<keyword evidence="1" id="KW-0805">Transcription regulation</keyword>
<gene>
    <name evidence="5" type="ordered locus">CCNA_00609</name>
</gene>
<dbReference type="EMBL" id="CP001340">
    <property type="protein sequence ID" value="ACL94074.1"/>
    <property type="molecule type" value="Genomic_DNA"/>
</dbReference>
<dbReference type="SMART" id="SM00354">
    <property type="entry name" value="HTH_LACI"/>
    <property type="match status" value="1"/>
</dbReference>
<dbReference type="RefSeq" id="YP_002515982.1">
    <property type="nucleotide sequence ID" value="NC_011916.1"/>
</dbReference>
<dbReference type="Gene3D" id="3.40.50.2300">
    <property type="match status" value="2"/>
</dbReference>
<dbReference type="CDD" id="cd01392">
    <property type="entry name" value="HTH_LacI"/>
    <property type="match status" value="1"/>
</dbReference>
<dbReference type="RefSeq" id="WP_010918460.1">
    <property type="nucleotide sequence ID" value="NC_011916.1"/>
</dbReference>
<dbReference type="KEGG" id="ccs:CCNA_00609"/>
<evidence type="ECO:0000259" key="4">
    <source>
        <dbReference type="PROSITE" id="PS50932"/>
    </source>
</evidence>
<dbReference type="InterPro" id="IPR010982">
    <property type="entry name" value="Lambda_DNA-bd_dom_sf"/>
</dbReference>
<keyword evidence="6" id="KW-1185">Reference proteome</keyword>
<dbReference type="CDD" id="cd06267">
    <property type="entry name" value="PBP1_LacI_sugar_binding-like"/>
    <property type="match status" value="1"/>
</dbReference>
<evidence type="ECO:0000256" key="2">
    <source>
        <dbReference type="ARBA" id="ARBA00023125"/>
    </source>
</evidence>
<reference evidence="5 6" key="1">
    <citation type="journal article" date="2010" name="J. Bacteriol.">
        <title>The genetic basis of laboratory adaptation in Caulobacter crescentus.</title>
        <authorList>
            <person name="Marks M.E."/>
            <person name="Castro-Rojas C.M."/>
            <person name="Teiling C."/>
            <person name="Du L."/>
            <person name="Kapatral V."/>
            <person name="Walunas T.L."/>
            <person name="Crosson S."/>
        </authorList>
    </citation>
    <scope>NUCLEOTIDE SEQUENCE [LARGE SCALE GENOMIC DNA]</scope>
    <source>
        <strain evidence="6">NA1000 / CB15N</strain>
    </source>
</reference>
<dbReference type="SMR" id="A0A0H3C549"/>
<dbReference type="Gene3D" id="1.10.260.40">
    <property type="entry name" value="lambda repressor-like DNA-binding domains"/>
    <property type="match status" value="1"/>
</dbReference>
<keyword evidence="2" id="KW-0238">DNA-binding</keyword>
<dbReference type="PATRIC" id="fig|565050.3.peg.602"/>
<organism evidence="5 6">
    <name type="scientific">Caulobacter vibrioides (strain NA1000 / CB15N)</name>
    <name type="common">Caulobacter crescentus</name>
    <dbReference type="NCBI Taxonomy" id="565050"/>
    <lineage>
        <taxon>Bacteria</taxon>
        <taxon>Pseudomonadati</taxon>
        <taxon>Pseudomonadota</taxon>
        <taxon>Alphaproteobacteria</taxon>
        <taxon>Caulobacterales</taxon>
        <taxon>Caulobacteraceae</taxon>
        <taxon>Caulobacter</taxon>
    </lineage>
</organism>
<dbReference type="InterPro" id="IPR028082">
    <property type="entry name" value="Peripla_BP_I"/>
</dbReference>
<dbReference type="Pfam" id="PF00356">
    <property type="entry name" value="LacI"/>
    <property type="match status" value="1"/>
</dbReference>
<dbReference type="Pfam" id="PF00532">
    <property type="entry name" value="Peripla_BP_1"/>
    <property type="match status" value="1"/>
</dbReference>
<evidence type="ECO:0000256" key="3">
    <source>
        <dbReference type="ARBA" id="ARBA00023163"/>
    </source>
</evidence>
<proteinExistence type="predicted"/>
<dbReference type="HOGENOM" id="CLU_037628_6_1_5"/>
<feature type="domain" description="HTH lacI-type" evidence="4">
    <location>
        <begin position="9"/>
        <end position="63"/>
    </location>
</feature>
<dbReference type="PANTHER" id="PTHR30146">
    <property type="entry name" value="LACI-RELATED TRANSCRIPTIONAL REPRESSOR"/>
    <property type="match status" value="1"/>
</dbReference>
<dbReference type="InterPro" id="IPR001761">
    <property type="entry name" value="Peripla_BP/Lac1_sug-bd_dom"/>
</dbReference>
<keyword evidence="3" id="KW-0804">Transcription</keyword>
<dbReference type="GO" id="GO:0000976">
    <property type="term" value="F:transcription cis-regulatory region binding"/>
    <property type="evidence" value="ECO:0007669"/>
    <property type="project" value="TreeGrafter"/>
</dbReference>
<accession>A0A0H3C549</accession>
<evidence type="ECO:0000313" key="5">
    <source>
        <dbReference type="EMBL" id="ACL94074.1"/>
    </source>
</evidence>
<sequence>MIQSKKAHVRLIDIAKRLGLSSMSVSKALRGHADMAPETVERVKRVAAEMGYVPNHFARSLQAQGGSKLLGVVVPKIRHAFFAESLGAIQEAAAEQGYEILFGVSQEQPSVERRHVETFVSMRVEGLLVSVSERRDELLSDYRWLAPRGVPLVYFDRAPCDLQSFEAVTMDDRGGAHDAVLAAAALGRTRIAHLAGYDAINIGRERRAGYEAGMRAAGLSINPDWVITGGLAEADGYQAFERLWSQAERPDAIFCASFPLAVGVADAMRALAPEAIGKVLLMFFGVAEMARFFPEPYICVVQPAAAMGRVAVDRILHLIQDREMERHPPLPVHLMASPALSAPLTSRH</sequence>
<dbReference type="GO" id="GO:0003700">
    <property type="term" value="F:DNA-binding transcription factor activity"/>
    <property type="evidence" value="ECO:0007669"/>
    <property type="project" value="TreeGrafter"/>
</dbReference>
<evidence type="ECO:0000256" key="1">
    <source>
        <dbReference type="ARBA" id="ARBA00023015"/>
    </source>
</evidence>
<dbReference type="AlphaFoldDB" id="A0A0H3C549"/>
<dbReference type="SUPFAM" id="SSF53822">
    <property type="entry name" value="Periplasmic binding protein-like I"/>
    <property type="match status" value="1"/>
</dbReference>
<dbReference type="PROSITE" id="PS50932">
    <property type="entry name" value="HTH_LACI_2"/>
    <property type="match status" value="1"/>
</dbReference>
<dbReference type="PANTHER" id="PTHR30146:SF109">
    <property type="entry name" value="HTH-TYPE TRANSCRIPTIONAL REGULATOR GALS"/>
    <property type="match status" value="1"/>
</dbReference>
<dbReference type="GeneID" id="7330008"/>